<dbReference type="PANTHER" id="PTHR21139">
    <property type="entry name" value="TRIOSEPHOSPHATE ISOMERASE"/>
    <property type="match status" value="1"/>
</dbReference>
<dbReference type="GO" id="GO:0006094">
    <property type="term" value="P:gluconeogenesis"/>
    <property type="evidence" value="ECO:0007669"/>
    <property type="project" value="UniProtKB-UniPathway"/>
</dbReference>
<dbReference type="Pfam" id="PF00121">
    <property type="entry name" value="TIM"/>
    <property type="match status" value="1"/>
</dbReference>
<keyword evidence="6" id="KW-1185">Reference proteome</keyword>
<keyword evidence="3" id="KW-0312">Gluconeogenesis</keyword>
<dbReference type="EMBL" id="QBIU01000002">
    <property type="protein sequence ID" value="MWV70517.1"/>
    <property type="molecule type" value="Genomic_DNA"/>
</dbReference>
<dbReference type="SUPFAM" id="SSF51351">
    <property type="entry name" value="Triosephosphate isomerase (TIM)"/>
    <property type="match status" value="1"/>
</dbReference>
<reference evidence="4 7" key="4">
    <citation type="submission" date="2019-12" db="EMBL/GenBank/DDBJ databases">
        <title>Multi-Generational Helicobacter saguini Isolates.</title>
        <authorList>
            <person name="Mannion A."/>
            <person name="Shen Z."/>
            <person name="Fox J.G."/>
        </authorList>
    </citation>
    <scope>NUCLEOTIDE SEQUENCE [LARGE SCALE GENOMIC DNA]</scope>
    <source>
        <strain evidence="4">16-048</strain>
        <strain evidence="7">16-048 (F4)</strain>
    </source>
</reference>
<name>A0A347VPK6_9HELI</name>
<organism evidence="5 6">
    <name type="scientific">Helicobacter saguini</name>
    <dbReference type="NCBI Taxonomy" id="1548018"/>
    <lineage>
        <taxon>Bacteria</taxon>
        <taxon>Pseudomonadati</taxon>
        <taxon>Campylobacterota</taxon>
        <taxon>Epsilonproteobacteria</taxon>
        <taxon>Campylobacterales</taxon>
        <taxon>Helicobacteraceae</taxon>
        <taxon>Helicobacter</taxon>
    </lineage>
</organism>
<dbReference type="NCBIfam" id="NF000728">
    <property type="entry name" value="PRK00042.3-2"/>
    <property type="match status" value="1"/>
</dbReference>
<dbReference type="RefSeq" id="WP_034572239.1">
    <property type="nucleotide sequence ID" value="NZ_JRMP02000005.1"/>
</dbReference>
<reference evidence="5" key="3">
    <citation type="submission" date="2018-04" db="EMBL/GenBank/DDBJ databases">
        <authorList>
            <person name="Sheh A."/>
            <person name="Shen Z."/>
            <person name="Mannion A.J."/>
            <person name="Fox J.G."/>
        </authorList>
    </citation>
    <scope>NUCLEOTIDE SEQUENCE</scope>
    <source>
        <strain evidence="5">MIT 97-6194</strain>
    </source>
</reference>
<gene>
    <name evidence="4" type="ORF">DCO61_11075</name>
    <name evidence="5" type="ORF">LS64_004795</name>
</gene>
<dbReference type="PROSITE" id="PS51440">
    <property type="entry name" value="TIM_2"/>
    <property type="match status" value="1"/>
</dbReference>
<evidence type="ECO:0000256" key="2">
    <source>
        <dbReference type="ARBA" id="ARBA00023235"/>
    </source>
</evidence>
<dbReference type="InterPro" id="IPR000652">
    <property type="entry name" value="Triosephosphate_isomerase"/>
</dbReference>
<dbReference type="UniPathway" id="UPA00109">
    <property type="reaction ID" value="UER00189"/>
</dbReference>
<keyword evidence="2 3" id="KW-0413">Isomerase</keyword>
<comment type="catalytic activity">
    <reaction evidence="3">
        <text>D-glyceraldehyde 3-phosphate = dihydroxyacetone phosphate</text>
        <dbReference type="Rhea" id="RHEA:18585"/>
        <dbReference type="ChEBI" id="CHEBI:57642"/>
        <dbReference type="ChEBI" id="CHEBI:59776"/>
        <dbReference type="EC" id="5.3.1.1"/>
    </reaction>
</comment>
<comment type="subunit">
    <text evidence="3">Homodimer.</text>
</comment>
<sequence>MKTIAANLKANHTPKSIITYLNNLESKVSKIDTKNVEIIIFPNQACLQDNTFPNFNLGAQNAYPAKNGAFSGEIGLEVLQSLNINHIMLGHSERRGILGESDEFICQKFEFFAAANMRIMLCVGEDSNIKKQGKIAQFLESQLAKIDTSYPLLTIAYEPLWAIGSGVTPTLSEIESVVKILQNLNCKKILYGGSVSEKNMREICSVADGVLVGSASLDSNNFANMISKVV</sequence>
<dbReference type="OrthoDB" id="9809429at2"/>
<dbReference type="Proteomes" id="UP000029714">
    <property type="component" value="Unassembled WGS sequence"/>
</dbReference>
<dbReference type="EC" id="5.3.1.1" evidence="3"/>
<dbReference type="PROSITE" id="PS00171">
    <property type="entry name" value="TIM_1"/>
    <property type="match status" value="1"/>
</dbReference>
<accession>A0A347VPK6</accession>
<dbReference type="InterPro" id="IPR020861">
    <property type="entry name" value="Triosephosphate_isomerase_AS"/>
</dbReference>
<dbReference type="STRING" id="1548018.LS64_08535"/>
<dbReference type="InterPro" id="IPR013785">
    <property type="entry name" value="Aldolase_TIM"/>
</dbReference>
<evidence type="ECO:0000256" key="3">
    <source>
        <dbReference type="RuleBase" id="RU363013"/>
    </source>
</evidence>
<comment type="pathway">
    <text evidence="3">Carbohydrate degradation; glycolysis; D-glyceraldehyde 3-phosphate from glycerone phosphate: step 1/1.</text>
</comment>
<comment type="similarity">
    <text evidence="1 3">Belongs to the triosephosphate isomerase family.</text>
</comment>
<keyword evidence="3" id="KW-0324">Glycolysis</keyword>
<proteinExistence type="inferred from homology"/>
<comment type="subcellular location">
    <subcellularLocation>
        <location evidence="3">Cytoplasm</location>
    </subcellularLocation>
</comment>
<dbReference type="EMBL" id="JRMP02000005">
    <property type="protein sequence ID" value="TLD94815.1"/>
    <property type="molecule type" value="Genomic_DNA"/>
</dbReference>
<evidence type="ECO:0000313" key="6">
    <source>
        <dbReference type="Proteomes" id="UP000029714"/>
    </source>
</evidence>
<evidence type="ECO:0000313" key="7">
    <source>
        <dbReference type="Proteomes" id="UP000477070"/>
    </source>
</evidence>
<evidence type="ECO:0000256" key="1">
    <source>
        <dbReference type="ARBA" id="ARBA00007422"/>
    </source>
</evidence>
<reference evidence="5 6" key="2">
    <citation type="journal article" date="2016" name="Infect. Immun.">
        <title>Helicobacter saguini, a Novel Helicobacter Isolated from Cotton-Top Tamarins with Ulcerative Colitis, Has Proinflammatory Properties and Induces Typhlocolitis and Dysplasia in Gnotobiotic IL-10-/- Mice.</title>
        <authorList>
            <person name="Shen Z."/>
            <person name="Mannion A."/>
            <person name="Whary M.T."/>
            <person name="Muthupalani S."/>
            <person name="Sheh A."/>
            <person name="Feng Y."/>
            <person name="Gong G."/>
            <person name="Vandamme P."/>
            <person name="Holcombe H.R."/>
            <person name="Paster B.J."/>
            <person name="Fox J.G."/>
        </authorList>
    </citation>
    <scope>NUCLEOTIDE SEQUENCE [LARGE SCALE GENOMIC DNA]</scope>
    <source>
        <strain evidence="5 6">MIT 97-6194</strain>
    </source>
</reference>
<keyword evidence="3" id="KW-0963">Cytoplasm</keyword>
<dbReference type="Proteomes" id="UP000477070">
    <property type="component" value="Unassembled WGS sequence"/>
</dbReference>
<dbReference type="InterPro" id="IPR035990">
    <property type="entry name" value="TIM_sf"/>
</dbReference>
<dbReference type="AlphaFoldDB" id="A0A347VPK6"/>
<dbReference type="GO" id="GO:0005829">
    <property type="term" value="C:cytosol"/>
    <property type="evidence" value="ECO:0007669"/>
    <property type="project" value="TreeGrafter"/>
</dbReference>
<dbReference type="PANTHER" id="PTHR21139:SF42">
    <property type="entry name" value="TRIOSEPHOSPHATE ISOMERASE"/>
    <property type="match status" value="1"/>
</dbReference>
<evidence type="ECO:0000313" key="5">
    <source>
        <dbReference type="EMBL" id="TLD94815.1"/>
    </source>
</evidence>
<dbReference type="GO" id="GO:0004807">
    <property type="term" value="F:triose-phosphate isomerase activity"/>
    <property type="evidence" value="ECO:0007669"/>
    <property type="project" value="UniProtKB-EC"/>
</dbReference>
<dbReference type="GO" id="GO:0006096">
    <property type="term" value="P:glycolytic process"/>
    <property type="evidence" value="ECO:0007669"/>
    <property type="project" value="UniProtKB-UniPathway"/>
</dbReference>
<dbReference type="UniPathway" id="UPA00138"/>
<dbReference type="Gene3D" id="3.20.20.70">
    <property type="entry name" value="Aldolase class I"/>
    <property type="match status" value="1"/>
</dbReference>
<dbReference type="CDD" id="cd00311">
    <property type="entry name" value="TIM"/>
    <property type="match status" value="1"/>
</dbReference>
<reference evidence="5 6" key="1">
    <citation type="journal article" date="2014" name="Genome Announc.">
        <title>Draft genome sequences of eight enterohepatic helicobacter species isolated from both laboratory and wild rodents.</title>
        <authorList>
            <person name="Sheh A."/>
            <person name="Shen Z."/>
            <person name="Fox J.G."/>
        </authorList>
    </citation>
    <scope>NUCLEOTIDE SEQUENCE [LARGE SCALE GENOMIC DNA]</scope>
    <source>
        <strain evidence="5 6">MIT 97-6194</strain>
    </source>
</reference>
<protein>
    <recommendedName>
        <fullName evidence="3">Triosephosphate isomerase</fullName>
        <ecNumber evidence="3">5.3.1.1</ecNumber>
    </recommendedName>
</protein>
<comment type="caution">
    <text evidence="5">The sequence shown here is derived from an EMBL/GenBank/DDBJ whole genome shotgun (WGS) entry which is preliminary data.</text>
</comment>
<dbReference type="GO" id="GO:0046166">
    <property type="term" value="P:glyceraldehyde-3-phosphate biosynthetic process"/>
    <property type="evidence" value="ECO:0007669"/>
    <property type="project" value="TreeGrafter"/>
</dbReference>
<comment type="pathway">
    <text evidence="3">Carbohydrate biosynthesis; gluconeogenesis.</text>
</comment>
<dbReference type="GO" id="GO:0019563">
    <property type="term" value="P:glycerol catabolic process"/>
    <property type="evidence" value="ECO:0007669"/>
    <property type="project" value="TreeGrafter"/>
</dbReference>
<evidence type="ECO:0000313" key="4">
    <source>
        <dbReference type="EMBL" id="MWV70517.1"/>
    </source>
</evidence>